<dbReference type="Gene3D" id="1.10.10.60">
    <property type="entry name" value="Homeodomain-like"/>
    <property type="match status" value="1"/>
</dbReference>
<proteinExistence type="predicted"/>
<organism evidence="2 3">
    <name type="scientific">Aphis craccivora</name>
    <name type="common">Cowpea aphid</name>
    <dbReference type="NCBI Taxonomy" id="307492"/>
    <lineage>
        <taxon>Eukaryota</taxon>
        <taxon>Metazoa</taxon>
        <taxon>Ecdysozoa</taxon>
        <taxon>Arthropoda</taxon>
        <taxon>Hexapoda</taxon>
        <taxon>Insecta</taxon>
        <taxon>Pterygota</taxon>
        <taxon>Neoptera</taxon>
        <taxon>Paraneoptera</taxon>
        <taxon>Hemiptera</taxon>
        <taxon>Sternorrhyncha</taxon>
        <taxon>Aphidomorpha</taxon>
        <taxon>Aphidoidea</taxon>
        <taxon>Aphididae</taxon>
        <taxon>Aphidini</taxon>
        <taxon>Aphis</taxon>
        <taxon>Aphis</taxon>
    </lineage>
</organism>
<sequence length="188" mass="22429">MMAWSISILHKIRPNNEDFTFYKARCLASNIAIHSHIEEKRRIWNWHLLWNINVLNYKSFRAWPNQIPRCRKQWDKKVIESAIQAVRQNEMRFLKATKQFKVPRTTLHRLCNKMDMEPHNAAATILGRESTLGDTLESELLKYALLMESKYYGLTRNDLKQMAYQLAVQNKIKHPFLSQFMPYGGFKW</sequence>
<protein>
    <submittedName>
        <fullName evidence="2">Tigger transposable element-derived protein 2-like</fullName>
    </submittedName>
</protein>
<dbReference type="EMBL" id="VUJU01007401">
    <property type="protein sequence ID" value="KAF0745903.1"/>
    <property type="molecule type" value="Genomic_DNA"/>
</dbReference>
<evidence type="ECO:0000256" key="1">
    <source>
        <dbReference type="ARBA" id="ARBA00004123"/>
    </source>
</evidence>
<dbReference type="Proteomes" id="UP000478052">
    <property type="component" value="Unassembled WGS sequence"/>
</dbReference>
<dbReference type="AlphaFoldDB" id="A0A6G0XZ00"/>
<evidence type="ECO:0000313" key="3">
    <source>
        <dbReference type="Proteomes" id="UP000478052"/>
    </source>
</evidence>
<name>A0A6G0XZ00_APHCR</name>
<dbReference type="OrthoDB" id="8191755at2759"/>
<reference evidence="2 3" key="1">
    <citation type="submission" date="2019-08" db="EMBL/GenBank/DDBJ databases">
        <title>Whole genome of Aphis craccivora.</title>
        <authorList>
            <person name="Voronova N.V."/>
            <person name="Shulinski R.S."/>
            <person name="Bandarenka Y.V."/>
            <person name="Zhorov D.G."/>
            <person name="Warner D."/>
        </authorList>
    </citation>
    <scope>NUCLEOTIDE SEQUENCE [LARGE SCALE GENOMIC DNA]</scope>
    <source>
        <strain evidence="2">180601</strain>
        <tissue evidence="2">Whole Body</tissue>
    </source>
</reference>
<comment type="caution">
    <text evidence="2">The sequence shown here is derived from an EMBL/GenBank/DDBJ whole genome shotgun (WGS) entry which is preliminary data.</text>
</comment>
<dbReference type="InterPro" id="IPR009057">
    <property type="entry name" value="Homeodomain-like_sf"/>
</dbReference>
<keyword evidence="3" id="KW-1185">Reference proteome</keyword>
<accession>A0A6G0XZ00</accession>
<feature type="non-terminal residue" evidence="2">
    <location>
        <position position="188"/>
    </location>
</feature>
<dbReference type="SUPFAM" id="SSF46689">
    <property type="entry name" value="Homeodomain-like"/>
    <property type="match status" value="1"/>
</dbReference>
<evidence type="ECO:0000313" key="2">
    <source>
        <dbReference type="EMBL" id="KAF0745903.1"/>
    </source>
</evidence>
<comment type="subcellular location">
    <subcellularLocation>
        <location evidence="1">Nucleus</location>
    </subcellularLocation>
</comment>
<dbReference type="GO" id="GO:0005634">
    <property type="term" value="C:nucleus"/>
    <property type="evidence" value="ECO:0007669"/>
    <property type="project" value="UniProtKB-SubCell"/>
</dbReference>
<gene>
    <name evidence="2" type="ORF">FWK35_00019689</name>
</gene>